<evidence type="ECO:0000313" key="5">
    <source>
        <dbReference type="Proteomes" id="UP001163981"/>
    </source>
</evidence>
<evidence type="ECO:0000259" key="3">
    <source>
        <dbReference type="Pfam" id="PF20732"/>
    </source>
</evidence>
<dbReference type="PROSITE" id="PS51257">
    <property type="entry name" value="PROKAR_LIPOPROTEIN"/>
    <property type="match status" value="1"/>
</dbReference>
<name>A0ABY6NT74_9FLAO</name>
<evidence type="ECO:0000256" key="1">
    <source>
        <dbReference type="SAM" id="SignalP"/>
    </source>
</evidence>
<evidence type="ECO:0000313" key="4">
    <source>
        <dbReference type="EMBL" id="UZH56018.1"/>
    </source>
</evidence>
<dbReference type="InterPro" id="IPR048503">
    <property type="entry name" value="NamZ_C"/>
</dbReference>
<dbReference type="Proteomes" id="UP001163981">
    <property type="component" value="Chromosome"/>
</dbReference>
<feature type="domain" description="Peptidoglycan beta-N-acetylmuramidase NamZ N-terminal" evidence="2">
    <location>
        <begin position="65"/>
        <end position="267"/>
    </location>
</feature>
<accession>A0ABY6NT74</accession>
<feature type="domain" description="Peptidoglycan beta-N-acetylmuramidase NamZ C-terminal" evidence="3">
    <location>
        <begin position="272"/>
        <end position="409"/>
    </location>
</feature>
<gene>
    <name evidence="4" type="ORF">JRG66_03875</name>
</gene>
<protein>
    <submittedName>
        <fullName evidence="4">DUF1343 domain-containing protein</fullName>
    </submittedName>
</protein>
<dbReference type="Pfam" id="PF07075">
    <property type="entry name" value="NamZ_N"/>
    <property type="match status" value="1"/>
</dbReference>
<keyword evidence="5" id="KW-1185">Reference proteome</keyword>
<dbReference type="PANTHER" id="PTHR42915:SF1">
    <property type="entry name" value="PEPTIDOGLYCAN BETA-N-ACETYLMURAMIDASE NAMZ"/>
    <property type="match status" value="1"/>
</dbReference>
<evidence type="ECO:0000259" key="2">
    <source>
        <dbReference type="Pfam" id="PF07075"/>
    </source>
</evidence>
<dbReference type="Gene3D" id="3.90.1150.140">
    <property type="match status" value="1"/>
</dbReference>
<proteinExistence type="predicted"/>
<feature type="chain" id="PRO_5047037280" evidence="1">
    <location>
        <begin position="20"/>
        <end position="409"/>
    </location>
</feature>
<dbReference type="InterPro" id="IPR048502">
    <property type="entry name" value="NamZ_N"/>
</dbReference>
<dbReference type="PIRSF" id="PIRSF016719">
    <property type="entry name" value="UCP016719"/>
    <property type="match status" value="1"/>
</dbReference>
<organism evidence="4 5">
    <name type="scientific">Salinimicrobium tongyeongense</name>
    <dbReference type="NCBI Taxonomy" id="2809707"/>
    <lineage>
        <taxon>Bacteria</taxon>
        <taxon>Pseudomonadati</taxon>
        <taxon>Bacteroidota</taxon>
        <taxon>Flavobacteriia</taxon>
        <taxon>Flavobacteriales</taxon>
        <taxon>Flavobacteriaceae</taxon>
        <taxon>Salinimicrobium</taxon>
    </lineage>
</organism>
<feature type="signal peptide" evidence="1">
    <location>
        <begin position="1"/>
        <end position="19"/>
    </location>
</feature>
<dbReference type="EMBL" id="CP069620">
    <property type="protein sequence ID" value="UZH56018.1"/>
    <property type="molecule type" value="Genomic_DNA"/>
</dbReference>
<dbReference type="InterPro" id="IPR008302">
    <property type="entry name" value="NamZ"/>
</dbReference>
<sequence length="409" mass="45623">MSLRFLKSTFLLLLITATACGNKSDKSSGNFAEAEKDSAPVITKNLKLAAERTAHYLPLLEGKKVGLVGNQTSIIPTEAGNVHLVDTLLALNVDLVKVFAPEHGFRGTADAGEAVEDGKDPNTGLPVISLYGDNKKPSAQQLEGLDVLIFDLQDVGVRFYTYISTLHYVMEAAAENDITVIIFDRPNPNGHYLDGPVLDPQHKSFVGMHPIPVVHGMTIGEYAKMTNGEKWLKNGVQTDLKVIEMENYNHNMPYDLPIKPSPNLPNAKSINLYPSLCFFEGTNVNAGRGTNKQFQVFGSPYLSQEVFPFTYVPEPNEGAKSPKHLNKTCYGRDLTNSPQLDYLNLEWLIEAYNHSSQKEEFFNAFFTKLAGTQELQKQIEKGMSAEEIRETWKPGLEDFKIVREKYLLY</sequence>
<dbReference type="RefSeq" id="WP_265164431.1">
    <property type="nucleotide sequence ID" value="NZ_CP069620.1"/>
</dbReference>
<dbReference type="Pfam" id="PF20732">
    <property type="entry name" value="NamZ_C"/>
    <property type="match status" value="1"/>
</dbReference>
<dbReference type="Gene3D" id="3.40.50.12170">
    <property type="entry name" value="Uncharacterised protein PF07075, DUF1343"/>
    <property type="match status" value="1"/>
</dbReference>
<dbReference type="PANTHER" id="PTHR42915">
    <property type="entry name" value="HYPOTHETICAL 460 KDA PROTEIN IN FEUA-SIGW INTERGENIC REGION [PRECURSOR]"/>
    <property type="match status" value="1"/>
</dbReference>
<reference evidence="4" key="1">
    <citation type="submission" date="2021-02" db="EMBL/GenBank/DDBJ databases">
        <title>Salinimicrobium sp. nov. isolated from seawater in Tongyeong, Republic of Korea.</title>
        <authorList>
            <person name="Lee S.-J."/>
        </authorList>
    </citation>
    <scope>NUCLEOTIDE SEQUENCE</scope>
    <source>
        <strain evidence="4">HN-2-9-2</strain>
    </source>
</reference>
<keyword evidence="1" id="KW-0732">Signal</keyword>